<organism evidence="1 2">
    <name type="scientific">Malus baccata</name>
    <name type="common">Siberian crab apple</name>
    <name type="synonym">Pyrus baccata</name>
    <dbReference type="NCBI Taxonomy" id="106549"/>
    <lineage>
        <taxon>Eukaryota</taxon>
        <taxon>Viridiplantae</taxon>
        <taxon>Streptophyta</taxon>
        <taxon>Embryophyta</taxon>
        <taxon>Tracheophyta</taxon>
        <taxon>Spermatophyta</taxon>
        <taxon>Magnoliopsida</taxon>
        <taxon>eudicotyledons</taxon>
        <taxon>Gunneridae</taxon>
        <taxon>Pentapetalae</taxon>
        <taxon>rosids</taxon>
        <taxon>fabids</taxon>
        <taxon>Rosales</taxon>
        <taxon>Rosaceae</taxon>
        <taxon>Amygdaloideae</taxon>
        <taxon>Maleae</taxon>
        <taxon>Malus</taxon>
    </lineage>
</organism>
<protein>
    <submittedName>
        <fullName evidence="1">Uncharacterized protein</fullName>
    </submittedName>
</protein>
<sequence>MVKKKNTPSKRAVAAEGPPNPWTRCLIHRLPLPQCSAQPNVISDLFAHRALKHIVFCRELVPCAN</sequence>
<name>A0A540KST1_MALBA</name>
<evidence type="ECO:0000313" key="2">
    <source>
        <dbReference type="Proteomes" id="UP000315295"/>
    </source>
</evidence>
<proteinExistence type="predicted"/>
<comment type="caution">
    <text evidence="1">The sequence shown here is derived from an EMBL/GenBank/DDBJ whole genome shotgun (WGS) entry which is preliminary data.</text>
</comment>
<dbReference type="EMBL" id="VIEB01000986">
    <property type="protein sequence ID" value="TQD77072.1"/>
    <property type="molecule type" value="Genomic_DNA"/>
</dbReference>
<dbReference type="AlphaFoldDB" id="A0A540KST1"/>
<evidence type="ECO:0000313" key="1">
    <source>
        <dbReference type="EMBL" id="TQD77072.1"/>
    </source>
</evidence>
<keyword evidence="2" id="KW-1185">Reference proteome</keyword>
<reference evidence="1 2" key="1">
    <citation type="journal article" date="2019" name="G3 (Bethesda)">
        <title>Sequencing of a Wild Apple (Malus baccata) Genome Unravels the Differences Between Cultivated and Wild Apple Species Regarding Disease Resistance and Cold Tolerance.</title>
        <authorList>
            <person name="Chen X."/>
        </authorList>
    </citation>
    <scope>NUCLEOTIDE SEQUENCE [LARGE SCALE GENOMIC DNA]</scope>
    <source>
        <strain evidence="2">cv. Shandingzi</strain>
        <tissue evidence="1">Leaves</tissue>
    </source>
</reference>
<gene>
    <name evidence="1" type="ORF">C1H46_037399</name>
</gene>
<dbReference type="Proteomes" id="UP000315295">
    <property type="component" value="Unassembled WGS sequence"/>
</dbReference>
<accession>A0A540KST1</accession>